<organism evidence="1">
    <name type="scientific">Arundo donax</name>
    <name type="common">Giant reed</name>
    <name type="synonym">Donax arundinaceus</name>
    <dbReference type="NCBI Taxonomy" id="35708"/>
    <lineage>
        <taxon>Eukaryota</taxon>
        <taxon>Viridiplantae</taxon>
        <taxon>Streptophyta</taxon>
        <taxon>Embryophyta</taxon>
        <taxon>Tracheophyta</taxon>
        <taxon>Spermatophyta</taxon>
        <taxon>Magnoliopsida</taxon>
        <taxon>Liliopsida</taxon>
        <taxon>Poales</taxon>
        <taxon>Poaceae</taxon>
        <taxon>PACMAD clade</taxon>
        <taxon>Arundinoideae</taxon>
        <taxon>Arundineae</taxon>
        <taxon>Arundo</taxon>
    </lineage>
</organism>
<name>A0A0A8YB67_ARUDO</name>
<evidence type="ECO:0000313" key="1">
    <source>
        <dbReference type="EMBL" id="JAD22603.1"/>
    </source>
</evidence>
<dbReference type="AlphaFoldDB" id="A0A0A8YB67"/>
<dbReference type="EMBL" id="GBRH01275292">
    <property type="protein sequence ID" value="JAD22603.1"/>
    <property type="molecule type" value="Transcribed_RNA"/>
</dbReference>
<reference evidence="1" key="2">
    <citation type="journal article" date="2015" name="Data Brief">
        <title>Shoot transcriptome of the giant reed, Arundo donax.</title>
        <authorList>
            <person name="Barrero R.A."/>
            <person name="Guerrero F.D."/>
            <person name="Moolhuijzen P."/>
            <person name="Goolsby J.A."/>
            <person name="Tidwell J."/>
            <person name="Bellgard S.E."/>
            <person name="Bellgard M.I."/>
        </authorList>
    </citation>
    <scope>NUCLEOTIDE SEQUENCE</scope>
    <source>
        <tissue evidence="1">Shoot tissue taken approximately 20 cm above the soil surface</tissue>
    </source>
</reference>
<proteinExistence type="predicted"/>
<accession>A0A0A8YB67</accession>
<protein>
    <submittedName>
        <fullName evidence="1">Uncharacterized protein</fullName>
    </submittedName>
</protein>
<sequence length="29" mass="3373">MDILIVHPVHATVDKSESLFGLEDWYPIF</sequence>
<reference evidence="1" key="1">
    <citation type="submission" date="2014-09" db="EMBL/GenBank/DDBJ databases">
        <authorList>
            <person name="Magalhaes I.L.F."/>
            <person name="Oliveira U."/>
            <person name="Santos F.R."/>
            <person name="Vidigal T.H.D.A."/>
            <person name="Brescovit A.D."/>
            <person name="Santos A.J."/>
        </authorList>
    </citation>
    <scope>NUCLEOTIDE SEQUENCE</scope>
    <source>
        <tissue evidence="1">Shoot tissue taken approximately 20 cm above the soil surface</tissue>
    </source>
</reference>